<keyword evidence="2" id="KW-1185">Reference proteome</keyword>
<dbReference type="EMBL" id="QTSX02002942">
    <property type="protein sequence ID" value="KAJ9073000.1"/>
    <property type="molecule type" value="Genomic_DNA"/>
</dbReference>
<name>A0ACC2TE87_9FUNG</name>
<proteinExistence type="predicted"/>
<organism evidence="1 2">
    <name type="scientific">Entomophthora muscae</name>
    <dbReference type="NCBI Taxonomy" id="34485"/>
    <lineage>
        <taxon>Eukaryota</taxon>
        <taxon>Fungi</taxon>
        <taxon>Fungi incertae sedis</taxon>
        <taxon>Zoopagomycota</taxon>
        <taxon>Entomophthoromycotina</taxon>
        <taxon>Entomophthoromycetes</taxon>
        <taxon>Entomophthorales</taxon>
        <taxon>Entomophthoraceae</taxon>
        <taxon>Entomophthora</taxon>
    </lineage>
</organism>
<reference evidence="1" key="1">
    <citation type="submission" date="2022-04" db="EMBL/GenBank/DDBJ databases">
        <title>Genome of the entomopathogenic fungus Entomophthora muscae.</title>
        <authorList>
            <person name="Elya C."/>
            <person name="Lovett B.R."/>
            <person name="Lee E."/>
            <person name="Macias A.M."/>
            <person name="Hajek A.E."/>
            <person name="De Bivort B.L."/>
            <person name="Kasson M.T."/>
            <person name="De Fine Licht H.H."/>
            <person name="Stajich J.E."/>
        </authorList>
    </citation>
    <scope>NUCLEOTIDE SEQUENCE</scope>
    <source>
        <strain evidence="1">Berkeley</strain>
    </source>
</reference>
<comment type="caution">
    <text evidence="1">The sequence shown here is derived from an EMBL/GenBank/DDBJ whole genome shotgun (WGS) entry which is preliminary data.</text>
</comment>
<protein>
    <submittedName>
        <fullName evidence="1">Uncharacterized protein</fullName>
    </submittedName>
</protein>
<accession>A0ACC2TE87</accession>
<sequence length="112" mass="12490">MVDSIVPTSGPWSLLGQYMSYIIKLAPILWWTLPAGSVQPHPKPPNASTYAWLPDRVGRCGEIDDKAAIVAYHPQEDLDISFTRGHLHLLDGLNLERIKMESILTDDEPQGL</sequence>
<gene>
    <name evidence="1" type="ORF">DSO57_1021220</name>
</gene>
<dbReference type="Proteomes" id="UP001165960">
    <property type="component" value="Unassembled WGS sequence"/>
</dbReference>
<evidence type="ECO:0000313" key="1">
    <source>
        <dbReference type="EMBL" id="KAJ9073000.1"/>
    </source>
</evidence>
<evidence type="ECO:0000313" key="2">
    <source>
        <dbReference type="Proteomes" id="UP001165960"/>
    </source>
</evidence>